<feature type="domain" description="Glycosyltransferase subfamily 4-like N-terminal" evidence="4">
    <location>
        <begin position="17"/>
        <end position="178"/>
    </location>
</feature>
<keyword evidence="2 5" id="KW-0808">Transferase</keyword>
<accession>G8RTL7</accession>
<reference evidence="5 6" key="1">
    <citation type="submission" date="2011-12" db="EMBL/GenBank/DDBJ databases">
        <title>Complete sequence of Mycobacterium rhodesiae NBB3.</title>
        <authorList>
            <consortium name="US DOE Joint Genome Institute"/>
            <person name="Lucas S."/>
            <person name="Han J."/>
            <person name="Lapidus A."/>
            <person name="Cheng J.-F."/>
            <person name="Goodwin L."/>
            <person name="Pitluck S."/>
            <person name="Peters L."/>
            <person name="Mikhailova N."/>
            <person name="Gu W."/>
            <person name="Detter J.C."/>
            <person name="Han C."/>
            <person name="Tapia R."/>
            <person name="Land M."/>
            <person name="Hauser L."/>
            <person name="Kyrpides N."/>
            <person name="Ivanova N."/>
            <person name="Pagani I."/>
            <person name="Mattes T."/>
            <person name="Holmes A."/>
            <person name="Rutledge P."/>
            <person name="Paulsen I."/>
            <person name="Coleman N."/>
            <person name="Woyke T."/>
        </authorList>
    </citation>
    <scope>NUCLEOTIDE SEQUENCE [LARGE SCALE GENOMIC DNA]</scope>
    <source>
        <strain evidence="5 6">NBB3</strain>
    </source>
</reference>
<dbReference type="RefSeq" id="WP_014213134.1">
    <property type="nucleotide sequence ID" value="NC_016604.1"/>
</dbReference>
<keyword evidence="6" id="KW-1185">Reference proteome</keyword>
<dbReference type="SUPFAM" id="SSF53756">
    <property type="entry name" value="UDP-Glycosyltransferase/glycogen phosphorylase"/>
    <property type="match status" value="1"/>
</dbReference>
<evidence type="ECO:0000256" key="2">
    <source>
        <dbReference type="ARBA" id="ARBA00022679"/>
    </source>
</evidence>
<evidence type="ECO:0000313" key="5">
    <source>
        <dbReference type="EMBL" id="AEV75391.1"/>
    </source>
</evidence>
<dbReference type="PANTHER" id="PTHR12526">
    <property type="entry name" value="GLYCOSYLTRANSFERASE"/>
    <property type="match status" value="1"/>
</dbReference>
<sequence length="380" mass="40413">MRILQIVTLVSPDSAYGGPVRVAENQCTALLSRGHDVHLAAGVRGYDAAPDMVGAVPATLFPVRTTIPGIGFAGLRAAGLVRWVRRHAGEFDVAHVHLARDFVTLPAALALVRAGVPVVAQPHGMIDASDRMLARPLDHYLTRPVLRAASSVLHLTPREFDDLAGIAGDSIALRELHNGVPETTVSADVERTVNGEVLFMARLHPRKRPTLFVRMAAALVEAGVDAHFTLVGPDEGEGAAVANLIDEASLHGRVTYEGPLPPAQSIPRMSDAKVYVLPSVDEPYPMSVLEAMSVGLPVVVTDTCGLAPLIAASGCGLVVASDDIESLVAAVRTILETPGLAGEMGENSRRTVAERLDMSAVVDILEQNYRRAIFTREPVR</sequence>
<dbReference type="EMBL" id="CP003169">
    <property type="protein sequence ID" value="AEV75391.1"/>
    <property type="molecule type" value="Genomic_DNA"/>
</dbReference>
<evidence type="ECO:0000259" key="3">
    <source>
        <dbReference type="Pfam" id="PF00534"/>
    </source>
</evidence>
<organism evidence="5 6">
    <name type="scientific">Mycolicibacterium rhodesiae (strain NBB3)</name>
    <name type="common">Mycobacterium rhodesiae</name>
    <dbReference type="NCBI Taxonomy" id="710685"/>
    <lineage>
        <taxon>Bacteria</taxon>
        <taxon>Bacillati</taxon>
        <taxon>Actinomycetota</taxon>
        <taxon>Actinomycetes</taxon>
        <taxon>Mycobacteriales</taxon>
        <taxon>Mycobacteriaceae</taxon>
        <taxon>Mycolicibacterium</taxon>
    </lineage>
</organism>
<dbReference type="Pfam" id="PF00534">
    <property type="entry name" value="Glycos_transf_1"/>
    <property type="match status" value="1"/>
</dbReference>
<dbReference type="eggNOG" id="COG0438">
    <property type="taxonomic scope" value="Bacteria"/>
</dbReference>
<keyword evidence="1" id="KW-0328">Glycosyltransferase</keyword>
<dbReference type="InterPro" id="IPR001296">
    <property type="entry name" value="Glyco_trans_1"/>
</dbReference>
<dbReference type="GO" id="GO:0016757">
    <property type="term" value="F:glycosyltransferase activity"/>
    <property type="evidence" value="ECO:0007669"/>
    <property type="project" value="UniProtKB-KW"/>
</dbReference>
<dbReference type="HOGENOM" id="CLU_009583_2_1_11"/>
<dbReference type="PANTHER" id="PTHR12526:SF630">
    <property type="entry name" value="GLYCOSYLTRANSFERASE"/>
    <property type="match status" value="1"/>
</dbReference>
<feature type="domain" description="Glycosyl transferase family 1" evidence="3">
    <location>
        <begin position="196"/>
        <end position="350"/>
    </location>
</feature>
<dbReference type="OrthoDB" id="4316343at2"/>
<dbReference type="Proteomes" id="UP000005442">
    <property type="component" value="Chromosome"/>
</dbReference>
<evidence type="ECO:0000256" key="1">
    <source>
        <dbReference type="ARBA" id="ARBA00022676"/>
    </source>
</evidence>
<dbReference type="InterPro" id="IPR028098">
    <property type="entry name" value="Glyco_trans_4-like_N"/>
</dbReference>
<dbReference type="Pfam" id="PF13579">
    <property type="entry name" value="Glyco_trans_4_4"/>
    <property type="match status" value="1"/>
</dbReference>
<evidence type="ECO:0000313" key="6">
    <source>
        <dbReference type="Proteomes" id="UP000005442"/>
    </source>
</evidence>
<dbReference type="STRING" id="710685.MycrhN_4910"/>
<name>G8RTL7_MYCRN</name>
<proteinExistence type="predicted"/>
<protein>
    <submittedName>
        <fullName evidence="5">Glycosyltransferase</fullName>
    </submittedName>
</protein>
<dbReference type="AlphaFoldDB" id="G8RTL7"/>
<dbReference type="KEGG" id="mrh:MycrhN_4910"/>
<gene>
    <name evidence="5" type="ordered locus">MycrhN_4910</name>
</gene>
<evidence type="ECO:0000259" key="4">
    <source>
        <dbReference type="Pfam" id="PF13579"/>
    </source>
</evidence>
<dbReference type="Gene3D" id="3.40.50.2000">
    <property type="entry name" value="Glycogen Phosphorylase B"/>
    <property type="match status" value="2"/>
</dbReference>
<dbReference type="PATRIC" id="fig|710685.3.peg.4917"/>